<comment type="caution">
    <text evidence="3">The sequence shown here is derived from an EMBL/GenBank/DDBJ whole genome shotgun (WGS) entry which is preliminary data.</text>
</comment>
<dbReference type="EMBL" id="LATX01001870">
    <property type="protein sequence ID" value="KTB37030.1"/>
    <property type="molecule type" value="Genomic_DNA"/>
</dbReference>
<evidence type="ECO:0000256" key="2">
    <source>
        <dbReference type="SAM" id="MobiDB-lite"/>
    </source>
</evidence>
<evidence type="ECO:0000256" key="1">
    <source>
        <dbReference type="SAM" id="Coils"/>
    </source>
</evidence>
<name>A0A0W0FL16_MONRR</name>
<feature type="coiled-coil region" evidence="1">
    <location>
        <begin position="52"/>
        <end position="110"/>
    </location>
</feature>
<accession>A0A0W0FL16</accession>
<dbReference type="AlphaFoldDB" id="A0A0W0FL16"/>
<feature type="compositionally biased region" description="Acidic residues" evidence="2">
    <location>
        <begin position="122"/>
        <end position="137"/>
    </location>
</feature>
<feature type="compositionally biased region" description="Polar residues" evidence="2">
    <location>
        <begin position="1"/>
        <end position="11"/>
    </location>
</feature>
<feature type="compositionally biased region" description="Basic and acidic residues" evidence="2">
    <location>
        <begin position="12"/>
        <end position="36"/>
    </location>
</feature>
<feature type="region of interest" description="Disordered" evidence="2">
    <location>
        <begin position="1"/>
        <end position="39"/>
    </location>
</feature>
<keyword evidence="1" id="KW-0175">Coiled coil</keyword>
<protein>
    <submittedName>
        <fullName evidence="3">Uncharacterized protein</fullName>
    </submittedName>
</protein>
<feature type="region of interest" description="Disordered" evidence="2">
    <location>
        <begin position="366"/>
        <end position="398"/>
    </location>
</feature>
<evidence type="ECO:0000313" key="4">
    <source>
        <dbReference type="Proteomes" id="UP000054988"/>
    </source>
</evidence>
<organism evidence="3 4">
    <name type="scientific">Moniliophthora roreri</name>
    <name type="common">Frosty pod rot fungus</name>
    <name type="synonym">Monilia roreri</name>
    <dbReference type="NCBI Taxonomy" id="221103"/>
    <lineage>
        <taxon>Eukaryota</taxon>
        <taxon>Fungi</taxon>
        <taxon>Dikarya</taxon>
        <taxon>Basidiomycota</taxon>
        <taxon>Agaricomycotina</taxon>
        <taxon>Agaricomycetes</taxon>
        <taxon>Agaricomycetidae</taxon>
        <taxon>Agaricales</taxon>
        <taxon>Marasmiineae</taxon>
        <taxon>Marasmiaceae</taxon>
        <taxon>Moniliophthora</taxon>
    </lineage>
</organism>
<feature type="compositionally biased region" description="Basic and acidic residues" evidence="2">
    <location>
        <begin position="373"/>
        <end position="384"/>
    </location>
</feature>
<dbReference type="eggNOG" id="ENOG502R0WK">
    <property type="taxonomic scope" value="Eukaryota"/>
</dbReference>
<sequence length="412" mass="46448">MDHAVASSSRILKSDPELEQRVSPDGQESQHNEHSDSVLLEFPTAVIEKATLDALTRAQDDLKDVRAELKSARNELADTKASLVEKKAEMEIKDKKYSRLKATVAKLKQRLHELHSGNEAESQTETESSDVNEEDEVNVPSLKTMDFNSILYRSSRLPLFEDIMNNLEGYNGPGHTFSSLRPITFMNVAQCNNTGWHRSFEERLALQYTPWKDSNRKVLVITRRLYFVTDQHAVAFAPMTQDSAEHDFALISPFQDLHDEEVEVFFNDISDTRNTAPIFYAGKFRVVRLNHLHPDGIKCEKSWKIPLGGLVCAVTSSQARGPPLRSTDIKSFLKNGDIKLEFIGLQCIGFDEDLYSSVIMPYEEPAKGAKRNKNGDGDAEENRQSKKRRMAERGPLAPPPIRSLCLLALANC</sequence>
<feature type="region of interest" description="Disordered" evidence="2">
    <location>
        <begin position="112"/>
        <end position="137"/>
    </location>
</feature>
<evidence type="ECO:0000313" key="3">
    <source>
        <dbReference type="EMBL" id="KTB37030.1"/>
    </source>
</evidence>
<dbReference type="Proteomes" id="UP000054988">
    <property type="component" value="Unassembled WGS sequence"/>
</dbReference>
<gene>
    <name evidence="3" type="ORF">WG66_10371</name>
</gene>
<reference evidence="3 4" key="1">
    <citation type="submission" date="2015-12" db="EMBL/GenBank/DDBJ databases">
        <title>Draft genome sequence of Moniliophthora roreri, the causal agent of frosty pod rot of cacao.</title>
        <authorList>
            <person name="Aime M.C."/>
            <person name="Diaz-Valderrama J.R."/>
            <person name="Kijpornyongpan T."/>
            <person name="Phillips-Mora W."/>
        </authorList>
    </citation>
    <scope>NUCLEOTIDE SEQUENCE [LARGE SCALE GENOMIC DNA]</scope>
    <source>
        <strain evidence="3 4">MCA 2952</strain>
    </source>
</reference>
<proteinExistence type="predicted"/>